<name>A0A165S9D2_9AGAM</name>
<evidence type="ECO:0000313" key="3">
    <source>
        <dbReference type="Proteomes" id="UP000076761"/>
    </source>
</evidence>
<feature type="compositionally biased region" description="Acidic residues" evidence="1">
    <location>
        <begin position="546"/>
        <end position="570"/>
    </location>
</feature>
<dbReference type="AlphaFoldDB" id="A0A165S9D2"/>
<organism evidence="2 3">
    <name type="scientific">Neolentinus lepideus HHB14362 ss-1</name>
    <dbReference type="NCBI Taxonomy" id="1314782"/>
    <lineage>
        <taxon>Eukaryota</taxon>
        <taxon>Fungi</taxon>
        <taxon>Dikarya</taxon>
        <taxon>Basidiomycota</taxon>
        <taxon>Agaricomycotina</taxon>
        <taxon>Agaricomycetes</taxon>
        <taxon>Gloeophyllales</taxon>
        <taxon>Gloeophyllaceae</taxon>
        <taxon>Neolentinus</taxon>
    </lineage>
</organism>
<evidence type="ECO:0000256" key="1">
    <source>
        <dbReference type="SAM" id="MobiDB-lite"/>
    </source>
</evidence>
<feature type="compositionally biased region" description="Acidic residues" evidence="1">
    <location>
        <begin position="92"/>
        <end position="112"/>
    </location>
</feature>
<feature type="compositionally biased region" description="Acidic residues" evidence="1">
    <location>
        <begin position="154"/>
        <end position="164"/>
    </location>
</feature>
<feature type="compositionally biased region" description="Low complexity" evidence="1">
    <location>
        <begin position="113"/>
        <end position="122"/>
    </location>
</feature>
<gene>
    <name evidence="2" type="ORF">NEOLEDRAFT_397983</name>
</gene>
<dbReference type="STRING" id="1314782.A0A165S9D2"/>
<accession>A0A165S9D2</accession>
<dbReference type="Proteomes" id="UP000076761">
    <property type="component" value="Unassembled WGS sequence"/>
</dbReference>
<evidence type="ECO:0000313" key="2">
    <source>
        <dbReference type="EMBL" id="KZT24840.1"/>
    </source>
</evidence>
<reference evidence="2 3" key="1">
    <citation type="journal article" date="2016" name="Mol. Biol. Evol.">
        <title>Comparative Genomics of Early-Diverging Mushroom-Forming Fungi Provides Insights into the Origins of Lignocellulose Decay Capabilities.</title>
        <authorList>
            <person name="Nagy L.G."/>
            <person name="Riley R."/>
            <person name="Tritt A."/>
            <person name="Adam C."/>
            <person name="Daum C."/>
            <person name="Floudas D."/>
            <person name="Sun H."/>
            <person name="Yadav J.S."/>
            <person name="Pangilinan J."/>
            <person name="Larsson K.H."/>
            <person name="Matsuura K."/>
            <person name="Barry K."/>
            <person name="Labutti K."/>
            <person name="Kuo R."/>
            <person name="Ohm R.A."/>
            <person name="Bhattacharya S.S."/>
            <person name="Shirouzu T."/>
            <person name="Yoshinaga Y."/>
            <person name="Martin F.M."/>
            <person name="Grigoriev I.V."/>
            <person name="Hibbett D.S."/>
        </authorList>
    </citation>
    <scope>NUCLEOTIDE SEQUENCE [LARGE SCALE GENOMIC DNA]</scope>
    <source>
        <strain evidence="2 3">HHB14362 ss-1</strain>
    </source>
</reference>
<feature type="region of interest" description="Disordered" evidence="1">
    <location>
        <begin position="285"/>
        <end position="305"/>
    </location>
</feature>
<dbReference type="EMBL" id="KV425575">
    <property type="protein sequence ID" value="KZT24840.1"/>
    <property type="molecule type" value="Genomic_DNA"/>
</dbReference>
<dbReference type="InParanoid" id="A0A165S9D2"/>
<keyword evidence="3" id="KW-1185">Reference proteome</keyword>
<proteinExistence type="predicted"/>
<protein>
    <submittedName>
        <fullName evidence="2">Uncharacterized protein</fullName>
    </submittedName>
</protein>
<feature type="region of interest" description="Disordered" evidence="1">
    <location>
        <begin position="544"/>
        <end position="577"/>
    </location>
</feature>
<feature type="region of interest" description="Disordered" evidence="1">
    <location>
        <begin position="81"/>
        <end position="183"/>
    </location>
</feature>
<sequence length="673" mass="72325">MDEKLSNTVESFILDVAIETGYTDVLLGSADNAIDLTACSSLPEANGDESTTELLLNVPLGHGFGTDAMLASAAQAMAIHKGPSISGTNDNDVTEDDDDGDSEYEPDDDDESSSSSENSSDDGTQSGGEEGNNDNGQDGDGEVVDGNDNRHEDGDADDENEDELTDRIPSHLKGKGKANADTQERCETPLRDYEDYNAPQPIVQTLPANKWSQAPPGTMQDIPGPRYPDISRVLPGLPMMVTGDRPAPLDLPFENAMNNGTTGSPRPTLMRARGQRPSALDIPSASEIAPSTRPDVSRSTNDTAATNEMPSERLEMQHIARPAQSWENDMWAETPSPTPRFPPYPPISLAQLAMSVEVPRFVPECSDPPRPMTQTVEYVMNMDAAPPCPVLAEPPRVASTASDNAIPMNTTMEVDAVNIGTVSGYSSSPSSSSTCLSSPSRVKLCRRFAKRLGVPYILKSKGEEKANREKPLRSSVLRRFFTNTIKARARALGKQVRRAFIGASPLEAHGVPRSLCAQSANDKVLRKAISNSSTSVSPVIIHAIEEDQEMSDSEEGSDIQPEEEYDDNDDNSVIGSNPLDVATASGLGFKALACRAPEQTDEAKKPVALDETLEASISPTLAIITVEPSTGALANPLVKATIEGVPDDWPTPKEYLKWFEEHAGELFDSLSIE</sequence>